<keyword evidence="3" id="KW-1185">Reference proteome</keyword>
<evidence type="ECO:0000256" key="1">
    <source>
        <dbReference type="SAM" id="Phobius"/>
    </source>
</evidence>
<dbReference type="AlphaFoldDB" id="A0A4R7F656"/>
<protein>
    <submittedName>
        <fullName evidence="2">Uncharacterized protein</fullName>
    </submittedName>
</protein>
<name>A0A4R7F656_9FLAO</name>
<evidence type="ECO:0000313" key="3">
    <source>
        <dbReference type="Proteomes" id="UP000295215"/>
    </source>
</evidence>
<keyword evidence="1" id="KW-0812">Transmembrane</keyword>
<dbReference type="Proteomes" id="UP000295215">
    <property type="component" value="Unassembled WGS sequence"/>
</dbReference>
<keyword evidence="1" id="KW-0472">Membrane</keyword>
<comment type="caution">
    <text evidence="2">The sequence shown here is derived from an EMBL/GenBank/DDBJ whole genome shotgun (WGS) entry which is preliminary data.</text>
</comment>
<evidence type="ECO:0000313" key="2">
    <source>
        <dbReference type="EMBL" id="TDS66207.1"/>
    </source>
</evidence>
<sequence length="71" mass="8420">MKTLKIILSVLTLFFMGWAVIEQTKDHPKIWVQIIGIALFFYSMMRLMQKTPSNFTPKEEDKLQKEDENVE</sequence>
<gene>
    <name evidence="2" type="ORF">C8P70_101103</name>
</gene>
<reference evidence="2 3" key="1">
    <citation type="submission" date="2019-03" db="EMBL/GenBank/DDBJ databases">
        <title>Genomic Encyclopedia of Archaeal and Bacterial Type Strains, Phase II (KMG-II): from individual species to whole genera.</title>
        <authorList>
            <person name="Goeker M."/>
        </authorList>
    </citation>
    <scope>NUCLEOTIDE SEQUENCE [LARGE SCALE GENOMIC DNA]</scope>
    <source>
        <strain evidence="2 3">DSM 28213</strain>
    </source>
</reference>
<organism evidence="2 3">
    <name type="scientific">Myroides indicus</name>
    <dbReference type="NCBI Taxonomy" id="1323422"/>
    <lineage>
        <taxon>Bacteria</taxon>
        <taxon>Pseudomonadati</taxon>
        <taxon>Bacteroidota</taxon>
        <taxon>Flavobacteriia</taxon>
        <taxon>Flavobacteriales</taxon>
        <taxon>Flavobacteriaceae</taxon>
        <taxon>Myroides</taxon>
    </lineage>
</organism>
<dbReference type="EMBL" id="SOAG01000001">
    <property type="protein sequence ID" value="TDS66207.1"/>
    <property type="molecule type" value="Genomic_DNA"/>
</dbReference>
<dbReference type="RefSeq" id="WP_133711393.1">
    <property type="nucleotide sequence ID" value="NZ_SOAG01000001.1"/>
</dbReference>
<feature type="transmembrane region" description="Helical" evidence="1">
    <location>
        <begin position="29"/>
        <end position="48"/>
    </location>
</feature>
<proteinExistence type="predicted"/>
<keyword evidence="1" id="KW-1133">Transmembrane helix</keyword>
<accession>A0A4R7F656</accession>
<dbReference type="OrthoDB" id="1449506at2"/>